<dbReference type="Proteomes" id="UP000237811">
    <property type="component" value="Unassembled WGS sequence"/>
</dbReference>
<evidence type="ECO:0000256" key="2">
    <source>
        <dbReference type="ARBA" id="ARBA00023163"/>
    </source>
</evidence>
<dbReference type="GO" id="GO:0003700">
    <property type="term" value="F:DNA-binding transcription factor activity"/>
    <property type="evidence" value="ECO:0007669"/>
    <property type="project" value="InterPro"/>
</dbReference>
<evidence type="ECO:0000313" key="5">
    <source>
        <dbReference type="Proteomes" id="UP000237811"/>
    </source>
</evidence>
<dbReference type="Gene3D" id="3.40.50.880">
    <property type="match status" value="1"/>
</dbReference>
<dbReference type="Pfam" id="PF01965">
    <property type="entry name" value="DJ-1_PfpI"/>
    <property type="match status" value="1"/>
</dbReference>
<dbReference type="InterPro" id="IPR002818">
    <property type="entry name" value="DJ-1/PfpI"/>
</dbReference>
<comment type="caution">
    <text evidence="4">The sequence shown here is derived from an EMBL/GenBank/DDBJ whole genome shotgun (WGS) entry which is preliminary data.</text>
</comment>
<dbReference type="GO" id="GO:0043565">
    <property type="term" value="F:sequence-specific DNA binding"/>
    <property type="evidence" value="ECO:0007669"/>
    <property type="project" value="InterPro"/>
</dbReference>
<dbReference type="CDD" id="cd03137">
    <property type="entry name" value="GATase1_AraC_1"/>
    <property type="match status" value="1"/>
</dbReference>
<dbReference type="PANTHER" id="PTHR43130:SF3">
    <property type="entry name" value="HTH-TYPE TRANSCRIPTIONAL REGULATOR RV1931C"/>
    <property type="match status" value="1"/>
</dbReference>
<sequence length="331" mass="36861">MHRIDIVVYPGFKMLEAISTLTVFSYANHHLRESGGSGGYDVRIAAPVPGLVRSDTPVPLEATEPLDTQRFASTVIIVGARNIEAALEESREIVRWLERIAHRVKRIAALCSATLFLAASGFLDGKRATTHWSVTALLAGRYPKVRVGPDAIFLQEGTVWTSAGVSAAIDLALAFVEHDHGRDLALKIARDMVIYLKRPSGQAQVSASLQSQMTQSPTVREMQAWILDHLQDRLSVDELAARFAMSTRHFSRMFQRETGASPTVYIELARLERAKRLLEDTRLPMKSLAFRSGFPSDARMRSAFRKYLGTTPREYRGGAESYPARHNVPEE</sequence>
<protein>
    <submittedName>
        <fullName evidence="4">AraC family transcriptional regulator</fullName>
    </submittedName>
</protein>
<name>A0AB37APU3_9BURK</name>
<evidence type="ECO:0000259" key="3">
    <source>
        <dbReference type="PROSITE" id="PS01124"/>
    </source>
</evidence>
<feature type="domain" description="HTH araC/xylS-type" evidence="3">
    <location>
        <begin position="220"/>
        <end position="318"/>
    </location>
</feature>
<dbReference type="EMBL" id="PVFR01000058">
    <property type="protein sequence ID" value="PRE45436.1"/>
    <property type="molecule type" value="Genomic_DNA"/>
</dbReference>
<proteinExistence type="predicted"/>
<dbReference type="AlphaFoldDB" id="A0AB37APU3"/>
<keyword evidence="1" id="KW-0805">Transcription regulation</keyword>
<evidence type="ECO:0000256" key="1">
    <source>
        <dbReference type="ARBA" id="ARBA00023015"/>
    </source>
</evidence>
<gene>
    <name evidence="4" type="ORF">C6P99_19240</name>
</gene>
<dbReference type="InterPro" id="IPR052158">
    <property type="entry name" value="INH-QAR"/>
</dbReference>
<dbReference type="RefSeq" id="WP_105777567.1">
    <property type="nucleotide sequence ID" value="NZ_PVFQ01000024.1"/>
</dbReference>
<organism evidence="4 5">
    <name type="scientific">Burkholderia multivorans</name>
    <dbReference type="NCBI Taxonomy" id="87883"/>
    <lineage>
        <taxon>Bacteria</taxon>
        <taxon>Pseudomonadati</taxon>
        <taxon>Pseudomonadota</taxon>
        <taxon>Betaproteobacteria</taxon>
        <taxon>Burkholderiales</taxon>
        <taxon>Burkholderiaceae</taxon>
        <taxon>Burkholderia</taxon>
        <taxon>Burkholderia cepacia complex</taxon>
    </lineage>
</organism>
<dbReference type="SMART" id="SM00342">
    <property type="entry name" value="HTH_ARAC"/>
    <property type="match status" value="1"/>
</dbReference>
<dbReference type="SUPFAM" id="SSF52317">
    <property type="entry name" value="Class I glutamine amidotransferase-like"/>
    <property type="match status" value="1"/>
</dbReference>
<reference evidence="4 5" key="1">
    <citation type="submission" date="2018-03" db="EMBL/GenBank/DDBJ databases">
        <authorList>
            <person name="Nguyen K."/>
            <person name="Fouts D."/>
            <person name="Sutton G."/>
        </authorList>
    </citation>
    <scope>NUCLEOTIDE SEQUENCE [LARGE SCALE GENOMIC DNA]</scope>
    <source>
        <strain evidence="4 5">AU14328</strain>
    </source>
</reference>
<keyword evidence="2" id="KW-0804">Transcription</keyword>
<dbReference type="Gene3D" id="1.10.10.60">
    <property type="entry name" value="Homeodomain-like"/>
    <property type="match status" value="1"/>
</dbReference>
<evidence type="ECO:0000313" key="4">
    <source>
        <dbReference type="EMBL" id="PRE45436.1"/>
    </source>
</evidence>
<dbReference type="SUPFAM" id="SSF46689">
    <property type="entry name" value="Homeodomain-like"/>
    <property type="match status" value="2"/>
</dbReference>
<dbReference type="InterPro" id="IPR018060">
    <property type="entry name" value="HTH_AraC"/>
</dbReference>
<accession>A0AB37APU3</accession>
<dbReference type="InterPro" id="IPR009057">
    <property type="entry name" value="Homeodomain-like_sf"/>
</dbReference>
<dbReference type="PROSITE" id="PS01124">
    <property type="entry name" value="HTH_ARAC_FAMILY_2"/>
    <property type="match status" value="1"/>
</dbReference>
<dbReference type="PANTHER" id="PTHR43130">
    <property type="entry name" value="ARAC-FAMILY TRANSCRIPTIONAL REGULATOR"/>
    <property type="match status" value="1"/>
</dbReference>
<dbReference type="InterPro" id="IPR029062">
    <property type="entry name" value="Class_I_gatase-like"/>
</dbReference>
<dbReference type="Pfam" id="PF12833">
    <property type="entry name" value="HTH_18"/>
    <property type="match status" value="1"/>
</dbReference>